<evidence type="ECO:0000313" key="3">
    <source>
        <dbReference type="EMBL" id="MDO1451201.1"/>
    </source>
</evidence>
<organism evidence="3 4">
    <name type="scientific">Rhodocytophaga aerolata</name>
    <dbReference type="NCBI Taxonomy" id="455078"/>
    <lineage>
        <taxon>Bacteria</taxon>
        <taxon>Pseudomonadati</taxon>
        <taxon>Bacteroidota</taxon>
        <taxon>Cytophagia</taxon>
        <taxon>Cytophagales</taxon>
        <taxon>Rhodocytophagaceae</taxon>
        <taxon>Rhodocytophaga</taxon>
    </lineage>
</organism>
<keyword evidence="1" id="KW-0472">Membrane</keyword>
<dbReference type="EMBL" id="JAUKPO010000046">
    <property type="protein sequence ID" value="MDO1451201.1"/>
    <property type="molecule type" value="Genomic_DNA"/>
</dbReference>
<evidence type="ECO:0000259" key="2">
    <source>
        <dbReference type="Pfam" id="PF04235"/>
    </source>
</evidence>
<feature type="transmembrane region" description="Helical" evidence="1">
    <location>
        <begin position="275"/>
        <end position="297"/>
    </location>
</feature>
<feature type="transmembrane region" description="Helical" evidence="1">
    <location>
        <begin position="71"/>
        <end position="88"/>
    </location>
</feature>
<feature type="transmembrane region" description="Helical" evidence="1">
    <location>
        <begin position="100"/>
        <end position="118"/>
    </location>
</feature>
<comment type="caution">
    <text evidence="3">The sequence shown here is derived from an EMBL/GenBank/DDBJ whole genome shotgun (WGS) entry which is preliminary data.</text>
</comment>
<dbReference type="InterPro" id="IPR052529">
    <property type="entry name" value="Bact_Transport_Assoc"/>
</dbReference>
<accession>A0ABT8RGH2</accession>
<dbReference type="PANTHER" id="PTHR30590:SF2">
    <property type="entry name" value="INNER MEMBRANE PROTEIN"/>
    <property type="match status" value="1"/>
</dbReference>
<feature type="transmembrane region" description="Helical" evidence="1">
    <location>
        <begin position="124"/>
        <end position="139"/>
    </location>
</feature>
<dbReference type="Proteomes" id="UP001168528">
    <property type="component" value="Unassembled WGS sequence"/>
</dbReference>
<protein>
    <submittedName>
        <fullName evidence="3">DUF418 domain-containing protein</fullName>
    </submittedName>
</protein>
<gene>
    <name evidence="3" type="ORF">Q0590_33315</name>
</gene>
<sequence length="401" mass="45890">MTTHATPPMIGSRIERVDALRGLALLGIILANVPYAPGLSEIHSDTRYIIGSPSIENMLQVFSSIFIDKKFIPIFSILFGFGFSVQLSKIQGSRSEFNTYFRRRMLLLFLIGCMHGYLLWFGDITRNYALCGLLLLVVYKWPLARILWLALILSVPATALVYILNAALNLQQYGYDVSMVKDLYLTDNYLRYLQINATIDPLVNFLQDSPITLVFCSGQILLGFWLGQTGFFYNPGLFKSRIRTWILFGSTFGVLGSVGLWAITTGKIELSGASAGLIFLVVGGLVLQSLFYVALFVKLYHYHRWRRLLGLFIPVGKMALTNYLMQTVFCLLFFFHWPHALQLYGKVTLTETYLIALCIFGFQTIYSHWWFEHFTQGPVEMLWKKLAYRNVATKHTEYIHH</sequence>
<feature type="transmembrane region" description="Helical" evidence="1">
    <location>
        <begin position="19"/>
        <end position="37"/>
    </location>
</feature>
<feature type="transmembrane region" description="Helical" evidence="1">
    <location>
        <begin position="318"/>
        <end position="337"/>
    </location>
</feature>
<feature type="domain" description="DUF418" evidence="2">
    <location>
        <begin position="226"/>
        <end position="389"/>
    </location>
</feature>
<name>A0ABT8RGH2_9BACT</name>
<feature type="transmembrane region" description="Helical" evidence="1">
    <location>
        <begin position="146"/>
        <end position="168"/>
    </location>
</feature>
<feature type="transmembrane region" description="Helical" evidence="1">
    <location>
        <begin position="352"/>
        <end position="371"/>
    </location>
</feature>
<proteinExistence type="predicted"/>
<evidence type="ECO:0000256" key="1">
    <source>
        <dbReference type="SAM" id="Phobius"/>
    </source>
</evidence>
<evidence type="ECO:0000313" key="4">
    <source>
        <dbReference type="Proteomes" id="UP001168528"/>
    </source>
</evidence>
<dbReference type="RefSeq" id="WP_302042000.1">
    <property type="nucleotide sequence ID" value="NZ_JAUKPO010000046.1"/>
</dbReference>
<dbReference type="PANTHER" id="PTHR30590">
    <property type="entry name" value="INNER MEMBRANE PROTEIN"/>
    <property type="match status" value="1"/>
</dbReference>
<keyword evidence="1" id="KW-0812">Transmembrane</keyword>
<dbReference type="InterPro" id="IPR007349">
    <property type="entry name" value="DUF418"/>
</dbReference>
<keyword evidence="1" id="KW-1133">Transmembrane helix</keyword>
<feature type="transmembrane region" description="Helical" evidence="1">
    <location>
        <begin position="245"/>
        <end position="263"/>
    </location>
</feature>
<keyword evidence="4" id="KW-1185">Reference proteome</keyword>
<feature type="transmembrane region" description="Helical" evidence="1">
    <location>
        <begin position="211"/>
        <end position="233"/>
    </location>
</feature>
<reference evidence="3" key="1">
    <citation type="submission" date="2023-07" db="EMBL/GenBank/DDBJ databases">
        <title>The genome sequence of Rhodocytophaga aerolata KACC 12507.</title>
        <authorList>
            <person name="Zhang X."/>
        </authorList>
    </citation>
    <scope>NUCLEOTIDE SEQUENCE</scope>
    <source>
        <strain evidence="3">KACC 12507</strain>
    </source>
</reference>
<dbReference type="Pfam" id="PF04235">
    <property type="entry name" value="DUF418"/>
    <property type="match status" value="1"/>
</dbReference>